<keyword evidence="3" id="KW-1185">Reference proteome</keyword>
<dbReference type="PANTHER" id="PTHR15512">
    <property type="entry name" value="TERF1-INTERACTING NUCLEAR FACTOR 2"/>
    <property type="match status" value="1"/>
</dbReference>
<dbReference type="PANTHER" id="PTHR15512:SF2">
    <property type="match status" value="1"/>
</dbReference>
<evidence type="ECO:0000313" key="3">
    <source>
        <dbReference type="Proteomes" id="UP001557470"/>
    </source>
</evidence>
<dbReference type="AlphaFoldDB" id="A0ABD0WYB1"/>
<dbReference type="Pfam" id="PF14973">
    <property type="entry name" value="TINF2_N"/>
    <property type="match status" value="1"/>
</dbReference>
<dbReference type="InterPro" id="IPR039098">
    <property type="entry name" value="TINF2"/>
</dbReference>
<dbReference type="EMBL" id="JAGEUA010000004">
    <property type="protein sequence ID" value="KAL0985338.1"/>
    <property type="molecule type" value="Genomic_DNA"/>
</dbReference>
<dbReference type="Proteomes" id="UP001557470">
    <property type="component" value="Unassembled WGS sequence"/>
</dbReference>
<evidence type="ECO:0000259" key="1">
    <source>
        <dbReference type="Pfam" id="PF14973"/>
    </source>
</evidence>
<proteinExistence type="predicted"/>
<protein>
    <recommendedName>
        <fullName evidence="1">TERF1-interacting nuclear factor 2 N-terminal domain-containing protein</fullName>
    </recommendedName>
</protein>
<gene>
    <name evidence="2" type="ORF">UPYG_G00155670</name>
</gene>
<reference evidence="2 3" key="1">
    <citation type="submission" date="2024-06" db="EMBL/GenBank/DDBJ databases">
        <authorList>
            <person name="Pan Q."/>
            <person name="Wen M."/>
            <person name="Jouanno E."/>
            <person name="Zahm M."/>
            <person name="Klopp C."/>
            <person name="Cabau C."/>
            <person name="Louis A."/>
            <person name="Berthelot C."/>
            <person name="Parey E."/>
            <person name="Roest Crollius H."/>
            <person name="Montfort J."/>
            <person name="Robinson-Rechavi M."/>
            <person name="Bouchez O."/>
            <person name="Lampietro C."/>
            <person name="Lopez Roques C."/>
            <person name="Donnadieu C."/>
            <person name="Postlethwait J."/>
            <person name="Bobe J."/>
            <person name="Verreycken H."/>
            <person name="Guiguen Y."/>
        </authorList>
    </citation>
    <scope>NUCLEOTIDE SEQUENCE [LARGE SCALE GENOMIC DNA]</scope>
    <source>
        <strain evidence="2">Up_M1</strain>
        <tissue evidence="2">Testis</tissue>
    </source>
</reference>
<feature type="domain" description="TERF1-interacting nuclear factor 2 N-terminal" evidence="1">
    <location>
        <begin position="1"/>
        <end position="144"/>
    </location>
</feature>
<comment type="caution">
    <text evidence="2">The sequence shown here is derived from an EMBL/GenBank/DDBJ whole genome shotgun (WGS) entry which is preliminary data.</text>
</comment>
<dbReference type="CDD" id="cd11657">
    <property type="entry name" value="TIN2_N"/>
    <property type="match status" value="1"/>
</dbReference>
<organism evidence="2 3">
    <name type="scientific">Umbra pygmaea</name>
    <name type="common">Eastern mudminnow</name>
    <dbReference type="NCBI Taxonomy" id="75934"/>
    <lineage>
        <taxon>Eukaryota</taxon>
        <taxon>Metazoa</taxon>
        <taxon>Chordata</taxon>
        <taxon>Craniata</taxon>
        <taxon>Vertebrata</taxon>
        <taxon>Euteleostomi</taxon>
        <taxon>Actinopterygii</taxon>
        <taxon>Neopterygii</taxon>
        <taxon>Teleostei</taxon>
        <taxon>Protacanthopterygii</taxon>
        <taxon>Esociformes</taxon>
        <taxon>Umbridae</taxon>
        <taxon>Umbra</taxon>
    </lineage>
</organism>
<accession>A0ABD0WYB1</accession>
<evidence type="ECO:0000313" key="2">
    <source>
        <dbReference type="EMBL" id="KAL0985338.1"/>
    </source>
</evidence>
<name>A0ABD0WYB1_UMBPY</name>
<dbReference type="InterPro" id="IPR029400">
    <property type="entry name" value="TINF2_N"/>
</dbReference>
<sequence length="190" mass="21890">MHYGKLEEFVTLVTEIVPDLMSQRQRSQLTLGLRARLVLELCQDESSADLFTIQPHLNRIHTLTEHSLQETVTRSVSDKEMEAVDLNFEELVHTLLEDPSEKEHFFQEVFPVDYGPRYDTVLQILMWEFLSRLEELLPVPDFTQTAAWLGASPSVLEECGQAVLDPEHLKTLLQYHQHNGDLGSSKCPFR</sequence>